<reference evidence="1 2" key="1">
    <citation type="submission" date="2018-05" db="EMBL/GenBank/DDBJ databases">
        <title>Genomic Encyclopedia of Type Strains, Phase IV (KMG-V): Genome sequencing to study the core and pangenomes of soil and plant-associated prokaryotes.</title>
        <authorList>
            <person name="Whitman W."/>
        </authorList>
    </citation>
    <scope>NUCLEOTIDE SEQUENCE [LARGE SCALE GENOMIC DNA]</scope>
    <source>
        <strain evidence="1 2">SIr-6563</strain>
    </source>
</reference>
<comment type="caution">
    <text evidence="1">The sequence shown here is derived from an EMBL/GenBank/DDBJ whole genome shotgun (WGS) entry which is preliminary data.</text>
</comment>
<proteinExistence type="predicted"/>
<dbReference type="RefSeq" id="WP_065059716.1">
    <property type="nucleotide sequence ID" value="NZ_CAJMXV010000010.1"/>
</dbReference>
<dbReference type="Proteomes" id="UP000247515">
    <property type="component" value="Unassembled WGS sequence"/>
</dbReference>
<evidence type="ECO:0000313" key="1">
    <source>
        <dbReference type="EMBL" id="PXX15771.1"/>
    </source>
</evidence>
<sequence length="86" mass="9554">MLKFSIYLPIRAGMNTTIAHTQAGSIIRTATKLFDLVVESRQIDARSPEGIELYSEIVYGALWRAAPRATMQELLELFDEPVSAVA</sequence>
<organism evidence="1 2">
    <name type="scientific">Paraburkholderia tropica</name>
    <dbReference type="NCBI Taxonomy" id="92647"/>
    <lineage>
        <taxon>Bacteria</taxon>
        <taxon>Pseudomonadati</taxon>
        <taxon>Pseudomonadota</taxon>
        <taxon>Betaproteobacteria</taxon>
        <taxon>Burkholderiales</taxon>
        <taxon>Burkholderiaceae</taxon>
        <taxon>Paraburkholderia</taxon>
    </lineage>
</organism>
<keyword evidence="2" id="KW-1185">Reference proteome</keyword>
<evidence type="ECO:0000313" key="2">
    <source>
        <dbReference type="Proteomes" id="UP000247515"/>
    </source>
</evidence>
<name>A0ABX5MPT9_9BURK</name>
<protein>
    <submittedName>
        <fullName evidence="1">Uncharacterized protein</fullName>
    </submittedName>
</protein>
<accession>A0ABX5MPT9</accession>
<gene>
    <name evidence="1" type="ORF">C7400_109106</name>
</gene>
<dbReference type="EMBL" id="QJJV01000009">
    <property type="protein sequence ID" value="PXX15771.1"/>
    <property type="molecule type" value="Genomic_DNA"/>
</dbReference>